<dbReference type="InterPro" id="IPR038914">
    <property type="entry name" value="DCAF15"/>
</dbReference>
<dbReference type="PANTHER" id="PTHR28541">
    <property type="entry name" value="DDB1- AND CUL4-ASSOCIATED FACTOR 15"/>
    <property type="match status" value="1"/>
</dbReference>
<dbReference type="KEGG" id="aqu:109585935"/>
<proteinExistence type="predicted"/>
<accession>A0A1X7TUA1</accession>
<dbReference type="GO" id="GO:0080008">
    <property type="term" value="C:Cul4-RING E3 ubiquitin ligase complex"/>
    <property type="evidence" value="ECO:0007669"/>
    <property type="project" value="TreeGrafter"/>
</dbReference>
<reference evidence="3" key="1">
    <citation type="journal article" date="2010" name="Nature">
        <title>The Amphimedon queenslandica genome and the evolution of animal complexity.</title>
        <authorList>
            <person name="Srivastava M."/>
            <person name="Simakov O."/>
            <person name="Chapman J."/>
            <person name="Fahey B."/>
            <person name="Gauthier M.E."/>
            <person name="Mitros T."/>
            <person name="Richards G.S."/>
            <person name="Conaco C."/>
            <person name="Dacre M."/>
            <person name="Hellsten U."/>
            <person name="Larroux C."/>
            <person name="Putnam N.H."/>
            <person name="Stanke M."/>
            <person name="Adamska M."/>
            <person name="Darling A."/>
            <person name="Degnan S.M."/>
            <person name="Oakley T.H."/>
            <person name="Plachetzki D.C."/>
            <person name="Zhai Y."/>
            <person name="Adamski M."/>
            <person name="Calcino A."/>
            <person name="Cummins S.F."/>
            <person name="Goodstein D.M."/>
            <person name="Harris C."/>
            <person name="Jackson D.J."/>
            <person name="Leys S.P."/>
            <person name="Shu S."/>
            <person name="Woodcroft B.J."/>
            <person name="Vervoort M."/>
            <person name="Kosik K.S."/>
            <person name="Manning G."/>
            <person name="Degnan B.M."/>
            <person name="Rokhsar D.S."/>
        </authorList>
    </citation>
    <scope>NUCLEOTIDE SEQUENCE [LARGE SCALE GENOMIC DNA]</scope>
</reference>
<dbReference type="AlphaFoldDB" id="A0A1X7TUA1"/>
<dbReference type="OrthoDB" id="5960162at2759"/>
<evidence type="ECO:0000313" key="3">
    <source>
        <dbReference type="Proteomes" id="UP000007879"/>
    </source>
</evidence>
<evidence type="ECO:0000259" key="1">
    <source>
        <dbReference type="Pfam" id="PF14939"/>
    </source>
</evidence>
<protein>
    <recommendedName>
        <fullName evidence="1">DDB1- and CUL4-associated factor 15 WD40 repeat-containing domain-containing protein</fullName>
    </recommendedName>
</protein>
<dbReference type="PANTHER" id="PTHR28541:SF1">
    <property type="entry name" value="DDB1- AND CUL4-ASSOCIATED FACTOR 15"/>
    <property type="match status" value="1"/>
</dbReference>
<feature type="domain" description="DDB1- and CUL4-associated factor 15 WD40 repeat-containing" evidence="1">
    <location>
        <begin position="25"/>
        <end position="207"/>
    </location>
</feature>
<reference evidence="2" key="2">
    <citation type="submission" date="2017-05" db="UniProtKB">
        <authorList>
            <consortium name="EnsemblMetazoa"/>
        </authorList>
    </citation>
    <scope>IDENTIFICATION</scope>
</reference>
<dbReference type="GO" id="GO:0016567">
    <property type="term" value="P:protein ubiquitination"/>
    <property type="evidence" value="ECO:0007669"/>
    <property type="project" value="InterPro"/>
</dbReference>
<dbReference type="STRING" id="400682.A0A1X7TUA1"/>
<evidence type="ECO:0000313" key="2">
    <source>
        <dbReference type="EnsemblMetazoa" id="Aqu2.1.18811_001"/>
    </source>
</evidence>
<dbReference type="EnsemblMetazoa" id="Aqu2.1.18811_001">
    <property type="protein sequence ID" value="Aqu2.1.18811_001"/>
    <property type="gene ID" value="Aqu2.1.18811"/>
</dbReference>
<dbReference type="InterPro" id="IPR032734">
    <property type="entry name" value="DCAF15_WD40"/>
</dbReference>
<dbReference type="Proteomes" id="UP000007879">
    <property type="component" value="Unassembled WGS sequence"/>
</dbReference>
<name>A0A1X7TUA1_AMPQE</name>
<organism evidence="2">
    <name type="scientific">Amphimedon queenslandica</name>
    <name type="common">Sponge</name>
    <dbReference type="NCBI Taxonomy" id="400682"/>
    <lineage>
        <taxon>Eukaryota</taxon>
        <taxon>Metazoa</taxon>
        <taxon>Porifera</taxon>
        <taxon>Demospongiae</taxon>
        <taxon>Heteroscleromorpha</taxon>
        <taxon>Haplosclerida</taxon>
        <taxon>Niphatidae</taxon>
        <taxon>Amphimedon</taxon>
    </lineage>
</organism>
<dbReference type="InParanoid" id="A0A1X7TUA1"/>
<dbReference type="EnsemblMetazoa" id="XM_020002087.1">
    <property type="protein sequence ID" value="XP_019857646.1"/>
    <property type="gene ID" value="LOC109585935"/>
</dbReference>
<sequence>MALLRFLRDRQESINICEHTRLQWKVFKQLVRPRCIPLGSVLGDSGRELLEDHVLIGFSYYGPYLISYKPSGPFNDREFSLHWWLVDLGQPLKLVKSCNLFEGFSFGTIDTDLRITELKLCVCQKDEENVFVFGYEDKDDSEAKDFYISILSPPPSNPTELNRDQASPSVHLKYQALPPYPLFDPTLSLQLQDTILVNTGCTIVAIEKSRSPPLPSLSPSSALSAGGVGCTIVHQSFLLPRGDNASATNVYSSLTSLSQVVLPVEVYYKERALVEVSLPSSSSTDPEMRVNVSQYCFDIEPWLVSTLEDILLKTVHVNLSSLNDYEMIICRVCPEDKIVCLLVKVNAASFSEGTPLYQGYSIKLMCEWNLLKNEARLITHSHPLPISLTQLNKPLDGRSFEIDKSDLLFYSPVHGITNSSVLSTGESLLRLDHDFLPLCLVYSEPD</sequence>
<gene>
    <name evidence="2" type="primary">109585935</name>
</gene>
<dbReference type="Pfam" id="PF14939">
    <property type="entry name" value="DCAF15_WD40"/>
    <property type="match status" value="1"/>
</dbReference>
<dbReference type="CDD" id="cd20917">
    <property type="entry name" value="DCAF15-NTD"/>
    <property type="match status" value="1"/>
</dbReference>
<keyword evidence="3" id="KW-1185">Reference proteome</keyword>